<name>A0A512NRQ4_9HYPH</name>
<dbReference type="RefSeq" id="WP_147156907.1">
    <property type="nucleotide sequence ID" value="NZ_BKAJ01000239.1"/>
</dbReference>
<organism evidence="1 2">
    <name type="scientific">Reyranella soli</name>
    <dbReference type="NCBI Taxonomy" id="1230389"/>
    <lineage>
        <taxon>Bacteria</taxon>
        <taxon>Pseudomonadati</taxon>
        <taxon>Pseudomonadota</taxon>
        <taxon>Alphaproteobacteria</taxon>
        <taxon>Hyphomicrobiales</taxon>
        <taxon>Reyranellaceae</taxon>
        <taxon>Reyranella</taxon>
    </lineage>
</organism>
<dbReference type="InterPro" id="IPR015813">
    <property type="entry name" value="Pyrv/PenolPyrv_kinase-like_dom"/>
</dbReference>
<sequence length="303" mass="32889">MSTERHAAYPTGLKDTPTRHRALRRRMEAPGIVVAPGCYDCISARLVEVSGFDAAYITGSGVSMSALGAPDMGALSFGEILDRVWRICDSVAIPVIADADTGYGGPLNVIRTMREFERAGVSAVQLEDQEWPKKCGHEPGRKVASSREMEQRIKAAADARVDADVMIVARTDAIASEGFEAALERAARYREAGADILFVEAPPSEANLAEVPKRLGAPCLANMVEGGRTPILPFPKLEQLGFKVAIYPNSLTRLFARVGQDLLGSLKATGNTAAMANQMLDHGQLWSLFENERWQALEKRFQG</sequence>
<proteinExistence type="predicted"/>
<dbReference type="CDD" id="cd00377">
    <property type="entry name" value="ICL_PEPM"/>
    <property type="match status" value="1"/>
</dbReference>
<accession>A0A512NRQ4</accession>
<dbReference type="GO" id="GO:0016833">
    <property type="term" value="F:oxo-acid-lyase activity"/>
    <property type="evidence" value="ECO:0007669"/>
    <property type="project" value="UniProtKB-ARBA"/>
</dbReference>
<dbReference type="Pfam" id="PF13714">
    <property type="entry name" value="PEP_mutase"/>
    <property type="match status" value="1"/>
</dbReference>
<dbReference type="Proteomes" id="UP000321058">
    <property type="component" value="Unassembled WGS sequence"/>
</dbReference>
<dbReference type="PANTHER" id="PTHR42905">
    <property type="entry name" value="PHOSPHOENOLPYRUVATE CARBOXYLASE"/>
    <property type="match status" value="1"/>
</dbReference>
<dbReference type="AlphaFoldDB" id="A0A512NRQ4"/>
<evidence type="ECO:0000313" key="1">
    <source>
        <dbReference type="EMBL" id="GEP61623.1"/>
    </source>
</evidence>
<dbReference type="PANTHER" id="PTHR42905:SF5">
    <property type="entry name" value="CARBOXYVINYL-CARBOXYPHOSPHONATE PHOSPHORYLMUTASE, CHLOROPLASTIC"/>
    <property type="match status" value="1"/>
</dbReference>
<dbReference type="EMBL" id="BKAJ01000239">
    <property type="protein sequence ID" value="GEP61623.1"/>
    <property type="molecule type" value="Genomic_DNA"/>
</dbReference>
<dbReference type="Gene3D" id="3.20.20.60">
    <property type="entry name" value="Phosphoenolpyruvate-binding domains"/>
    <property type="match status" value="1"/>
</dbReference>
<protein>
    <submittedName>
        <fullName evidence="1">Carboxyvinyl-carboxyphosphonate phosphorylmutase</fullName>
    </submittedName>
</protein>
<gene>
    <name evidence="1" type="primary">bcpA_2</name>
    <name evidence="1" type="ORF">RSO01_87890</name>
</gene>
<keyword evidence="2" id="KW-1185">Reference proteome</keyword>
<dbReference type="OrthoDB" id="9771433at2"/>
<comment type="caution">
    <text evidence="1">The sequence shown here is derived from an EMBL/GenBank/DDBJ whole genome shotgun (WGS) entry which is preliminary data.</text>
</comment>
<reference evidence="1 2" key="1">
    <citation type="submission" date="2019-07" db="EMBL/GenBank/DDBJ databases">
        <title>Whole genome shotgun sequence of Reyranella soli NBRC 108950.</title>
        <authorList>
            <person name="Hosoyama A."/>
            <person name="Uohara A."/>
            <person name="Ohji S."/>
            <person name="Ichikawa N."/>
        </authorList>
    </citation>
    <scope>NUCLEOTIDE SEQUENCE [LARGE SCALE GENOMIC DNA]</scope>
    <source>
        <strain evidence="1 2">NBRC 108950</strain>
    </source>
</reference>
<dbReference type="InterPro" id="IPR040442">
    <property type="entry name" value="Pyrv_kinase-like_dom_sf"/>
</dbReference>
<dbReference type="InterPro" id="IPR039556">
    <property type="entry name" value="ICL/PEPM"/>
</dbReference>
<evidence type="ECO:0000313" key="2">
    <source>
        <dbReference type="Proteomes" id="UP000321058"/>
    </source>
</evidence>
<dbReference type="SUPFAM" id="SSF51621">
    <property type="entry name" value="Phosphoenolpyruvate/pyruvate domain"/>
    <property type="match status" value="1"/>
</dbReference>